<accession>A0ABY6P5Q2</accession>
<sequence>MTDQSSVLRGTPAATREVRQAASIQTLLPEPSCAQPSLPAGLSGGATMATAVVDVDVVGVGCAGACAGVGVRAEQPMAATSG</sequence>
<proteinExistence type="predicted"/>
<organism evidence="2 3">
    <name type="scientific">Rhodococcus antarcticus</name>
    <dbReference type="NCBI Taxonomy" id="2987751"/>
    <lineage>
        <taxon>Bacteria</taxon>
        <taxon>Bacillati</taxon>
        <taxon>Actinomycetota</taxon>
        <taxon>Actinomycetes</taxon>
        <taxon>Mycobacteriales</taxon>
        <taxon>Nocardiaceae</taxon>
        <taxon>Rhodococcus</taxon>
    </lineage>
</organism>
<keyword evidence="3" id="KW-1185">Reference proteome</keyword>
<reference evidence="2" key="1">
    <citation type="submission" date="2022-10" db="EMBL/GenBank/DDBJ databases">
        <title>Rhodococcus sp.75.</title>
        <authorList>
            <person name="Sun M."/>
        </authorList>
    </citation>
    <scope>NUCLEOTIDE SEQUENCE</scope>
    <source>
        <strain evidence="2">75</strain>
        <plasmid evidence="2">unnamed2</plasmid>
    </source>
</reference>
<dbReference type="RefSeq" id="WP_265385099.1">
    <property type="nucleotide sequence ID" value="NZ_CP110617.1"/>
</dbReference>
<dbReference type="EMBL" id="CP110617">
    <property type="protein sequence ID" value="UZJ26995.1"/>
    <property type="molecule type" value="Genomic_DNA"/>
</dbReference>
<evidence type="ECO:0000256" key="1">
    <source>
        <dbReference type="SAM" id="MobiDB-lite"/>
    </source>
</evidence>
<feature type="region of interest" description="Disordered" evidence="1">
    <location>
        <begin position="1"/>
        <end position="20"/>
    </location>
</feature>
<keyword evidence="2" id="KW-0614">Plasmid</keyword>
<geneLocation type="plasmid" evidence="2 3">
    <name>unnamed2</name>
</geneLocation>
<evidence type="ECO:0000313" key="3">
    <source>
        <dbReference type="Proteomes" id="UP001164965"/>
    </source>
</evidence>
<protein>
    <submittedName>
        <fullName evidence="2">Uncharacterized protein</fullName>
    </submittedName>
</protein>
<name>A0ABY6P5Q2_9NOCA</name>
<evidence type="ECO:0000313" key="2">
    <source>
        <dbReference type="EMBL" id="UZJ26995.1"/>
    </source>
</evidence>
<gene>
    <name evidence="2" type="ORF">RHODO2019_18560</name>
</gene>
<dbReference type="Proteomes" id="UP001164965">
    <property type="component" value="Plasmid unnamed2"/>
</dbReference>